<evidence type="ECO:0000256" key="11">
    <source>
        <dbReference type="ARBA" id="ARBA00038053"/>
    </source>
</evidence>
<keyword evidence="7 17" id="KW-1133">Transmembrane helix</keyword>
<evidence type="ECO:0000256" key="7">
    <source>
        <dbReference type="ARBA" id="ARBA00022989"/>
    </source>
</evidence>
<name>H1DHK0_9BACT</name>
<dbReference type="RefSeq" id="WP_009136884.1">
    <property type="nucleotide sequence ID" value="NZ_JH594596.1"/>
</dbReference>
<dbReference type="EC" id="2.4.99.28" evidence="14"/>
<evidence type="ECO:0000256" key="16">
    <source>
        <dbReference type="SAM" id="MobiDB-lite"/>
    </source>
</evidence>
<dbReference type="STRING" id="742817.HMPREF9449_01736"/>
<keyword evidence="6" id="KW-0573">Peptidoglycan synthesis</keyword>
<keyword evidence="3" id="KW-0808">Transferase</keyword>
<comment type="catalytic activity">
    <reaction evidence="15">
        <text>[GlcNAc-(1-&gt;4)-Mur2Ac(oyl-L-Ala-gamma-D-Glu-L-Lys-D-Ala-D-Ala)](n)-di-trans,octa-cis-undecaprenyl diphosphate + beta-D-GlcNAc-(1-&gt;4)-Mur2Ac(oyl-L-Ala-gamma-D-Glu-L-Lys-D-Ala-D-Ala)-di-trans,octa-cis-undecaprenyl diphosphate = [GlcNAc-(1-&gt;4)-Mur2Ac(oyl-L-Ala-gamma-D-Glu-L-Lys-D-Ala-D-Ala)](n+1)-di-trans,octa-cis-undecaprenyl diphosphate + di-trans,octa-cis-undecaprenyl diphosphate + H(+)</text>
        <dbReference type="Rhea" id="RHEA:23708"/>
        <dbReference type="Rhea" id="RHEA-COMP:9602"/>
        <dbReference type="Rhea" id="RHEA-COMP:9603"/>
        <dbReference type="ChEBI" id="CHEBI:15378"/>
        <dbReference type="ChEBI" id="CHEBI:58405"/>
        <dbReference type="ChEBI" id="CHEBI:60033"/>
        <dbReference type="ChEBI" id="CHEBI:78435"/>
        <dbReference type="EC" id="2.4.99.28"/>
    </reaction>
</comment>
<evidence type="ECO:0000256" key="9">
    <source>
        <dbReference type="ARBA" id="ARBA00032370"/>
    </source>
</evidence>
<dbReference type="GO" id="GO:0009252">
    <property type="term" value="P:peptidoglycan biosynthetic process"/>
    <property type="evidence" value="ECO:0007669"/>
    <property type="project" value="UniProtKB-KW"/>
</dbReference>
<dbReference type="InterPro" id="IPR001182">
    <property type="entry name" value="FtsW/RodA"/>
</dbReference>
<comment type="similarity">
    <text evidence="11">Belongs to the SEDS family. FtsW subfamily.</text>
</comment>
<dbReference type="GO" id="GO:0008360">
    <property type="term" value="P:regulation of cell shape"/>
    <property type="evidence" value="ECO:0007669"/>
    <property type="project" value="UniProtKB-KW"/>
</dbReference>
<feature type="transmembrane region" description="Helical" evidence="17">
    <location>
        <begin position="279"/>
        <end position="305"/>
    </location>
</feature>
<feature type="compositionally biased region" description="Acidic residues" evidence="16">
    <location>
        <begin position="387"/>
        <end position="402"/>
    </location>
</feature>
<dbReference type="PANTHER" id="PTHR30474">
    <property type="entry name" value="CELL CYCLE PROTEIN"/>
    <property type="match status" value="1"/>
</dbReference>
<dbReference type="GO" id="GO:0008955">
    <property type="term" value="F:peptidoglycan glycosyltransferase activity"/>
    <property type="evidence" value="ECO:0007669"/>
    <property type="project" value="UniProtKB-EC"/>
</dbReference>
<dbReference type="AlphaFoldDB" id="H1DHK0"/>
<dbReference type="Proteomes" id="UP000004892">
    <property type="component" value="Unassembled WGS sequence"/>
</dbReference>
<protein>
    <recommendedName>
        <fullName evidence="12">Probable peptidoglycan glycosyltransferase FtsW</fullName>
        <ecNumber evidence="14">2.4.99.28</ecNumber>
    </recommendedName>
    <alternativeName>
        <fullName evidence="13">Cell division protein FtsW</fullName>
    </alternativeName>
    <alternativeName>
        <fullName evidence="10">Cell wall polymerase</fullName>
    </alternativeName>
    <alternativeName>
        <fullName evidence="9">Peptidoglycan polymerase</fullName>
    </alternativeName>
</protein>
<dbReference type="HOGENOM" id="CLU_029243_1_0_10"/>
<evidence type="ECO:0000256" key="15">
    <source>
        <dbReference type="ARBA" id="ARBA00049902"/>
    </source>
</evidence>
<dbReference type="PANTHER" id="PTHR30474:SF2">
    <property type="entry name" value="PEPTIDOGLYCAN GLYCOSYLTRANSFERASE FTSW-RELATED"/>
    <property type="match status" value="1"/>
</dbReference>
<reference evidence="18 19" key="1">
    <citation type="submission" date="2012-01" db="EMBL/GenBank/DDBJ databases">
        <title>The Genome Sequence of Odoribacter laneus YIT 12061.</title>
        <authorList>
            <consortium name="The Broad Institute Genome Sequencing Platform"/>
            <person name="Earl A."/>
            <person name="Ward D."/>
            <person name="Feldgarden M."/>
            <person name="Gevers D."/>
            <person name="Morotomi M."/>
            <person name="Young S.K."/>
            <person name="Zeng Q."/>
            <person name="Gargeya S."/>
            <person name="Fitzgerald M."/>
            <person name="Haas B."/>
            <person name="Abouelleil A."/>
            <person name="Alvarado L."/>
            <person name="Arachchi H.M."/>
            <person name="Berlin A."/>
            <person name="Chapman S.B."/>
            <person name="Gearin G."/>
            <person name="Goldberg J."/>
            <person name="Griggs A."/>
            <person name="Gujja S."/>
            <person name="Hansen M."/>
            <person name="Heiman D."/>
            <person name="Howarth C."/>
            <person name="Larimer J."/>
            <person name="Lui A."/>
            <person name="MacDonald P.J.P."/>
            <person name="McCowen C."/>
            <person name="Montmayeur A."/>
            <person name="Murphy C."/>
            <person name="Neiman D."/>
            <person name="Pearson M."/>
            <person name="Priest M."/>
            <person name="Roberts A."/>
            <person name="Saif S."/>
            <person name="Shea T."/>
            <person name="Sisk P."/>
            <person name="Stolte C."/>
            <person name="Sykes S."/>
            <person name="Wortman J."/>
            <person name="Nusbaum C."/>
            <person name="Birren B."/>
        </authorList>
    </citation>
    <scope>NUCLEOTIDE SEQUENCE [LARGE SCALE GENOMIC DNA]</scope>
    <source>
        <strain evidence="18 19">YIT 12061</strain>
    </source>
</reference>
<evidence type="ECO:0000256" key="12">
    <source>
        <dbReference type="ARBA" id="ARBA00041185"/>
    </source>
</evidence>
<evidence type="ECO:0000256" key="14">
    <source>
        <dbReference type="ARBA" id="ARBA00044770"/>
    </source>
</evidence>
<evidence type="ECO:0000256" key="10">
    <source>
        <dbReference type="ARBA" id="ARBA00033270"/>
    </source>
</evidence>
<evidence type="ECO:0000256" key="6">
    <source>
        <dbReference type="ARBA" id="ARBA00022984"/>
    </source>
</evidence>
<feature type="transmembrane region" description="Helical" evidence="17">
    <location>
        <begin position="317"/>
        <end position="345"/>
    </location>
</feature>
<dbReference type="Pfam" id="PF01098">
    <property type="entry name" value="FTSW_RODA_SPOVE"/>
    <property type="match status" value="1"/>
</dbReference>
<dbReference type="eggNOG" id="COG0772">
    <property type="taxonomic scope" value="Bacteria"/>
</dbReference>
<dbReference type="GO" id="GO:0051301">
    <property type="term" value="P:cell division"/>
    <property type="evidence" value="ECO:0007669"/>
    <property type="project" value="InterPro"/>
</dbReference>
<dbReference type="GO" id="GO:0032153">
    <property type="term" value="C:cell division site"/>
    <property type="evidence" value="ECO:0007669"/>
    <property type="project" value="TreeGrafter"/>
</dbReference>
<proteinExistence type="inferred from homology"/>
<keyword evidence="19" id="KW-1185">Reference proteome</keyword>
<keyword evidence="5" id="KW-0133">Cell shape</keyword>
<sequence>MFKGRLKLDFKGDKVLWYIIIILMLASIMVVYSSTGQLAYREKGGNTSFYLIKQLILMLGCIGVIIGLQSVHYKYFLTFSKVVLGMSFIFLLWAKFAGTNLNDADRWIPLPLGLSFQPSELAKLGIIMYTARIIAFYQTDKGCSDEALKNVLLFTGPLIFLIFLDNFSTSFLLGLICMTMLFVGRLRLKLILISFASLIALVGVILVLAFTVPQFEKIGRVATIKGRVTNFFSGAKKEREGSSYQSDQAKIAVAKGGLMGVGPGNSEQRNFLPHPYSDFIFAIIIEEYGLLGGGLTLLLYLIILYRIGVIVKRCTRTFPALLVTGLGLSIVFQAFVNMGVCVGLFPVTGQPLPLVSMGGTSLLFTSAAFGMILSVSHTFQEDGEVVEEESEVEEVEDSAAEEAIEHLNR</sequence>
<comment type="subcellular location">
    <subcellularLocation>
        <location evidence="1">Membrane</location>
        <topology evidence="1">Multi-pass membrane protein</topology>
    </subcellularLocation>
</comment>
<dbReference type="GeneID" id="98069302"/>
<evidence type="ECO:0000256" key="2">
    <source>
        <dbReference type="ARBA" id="ARBA00022676"/>
    </source>
</evidence>
<accession>H1DHK0</accession>
<evidence type="ECO:0000313" key="18">
    <source>
        <dbReference type="EMBL" id="EHP47129.1"/>
    </source>
</evidence>
<feature type="transmembrane region" description="Helical" evidence="17">
    <location>
        <begin position="75"/>
        <end position="94"/>
    </location>
</feature>
<evidence type="ECO:0000313" key="19">
    <source>
        <dbReference type="Proteomes" id="UP000004892"/>
    </source>
</evidence>
<organism evidence="18 19">
    <name type="scientific">Odoribacter laneus YIT 12061</name>
    <dbReference type="NCBI Taxonomy" id="742817"/>
    <lineage>
        <taxon>Bacteria</taxon>
        <taxon>Pseudomonadati</taxon>
        <taxon>Bacteroidota</taxon>
        <taxon>Bacteroidia</taxon>
        <taxon>Bacteroidales</taxon>
        <taxon>Odoribacteraceae</taxon>
        <taxon>Odoribacter</taxon>
    </lineage>
</organism>
<feature type="transmembrane region" description="Helical" evidence="17">
    <location>
        <begin position="158"/>
        <end position="183"/>
    </location>
</feature>
<evidence type="ECO:0000256" key="3">
    <source>
        <dbReference type="ARBA" id="ARBA00022679"/>
    </source>
</evidence>
<evidence type="ECO:0000256" key="1">
    <source>
        <dbReference type="ARBA" id="ARBA00004141"/>
    </source>
</evidence>
<dbReference type="PATRIC" id="fig|742817.3.peg.1853"/>
<keyword evidence="8 17" id="KW-0472">Membrane</keyword>
<evidence type="ECO:0000256" key="4">
    <source>
        <dbReference type="ARBA" id="ARBA00022692"/>
    </source>
</evidence>
<dbReference type="EMBL" id="ADMC01000023">
    <property type="protein sequence ID" value="EHP47129.1"/>
    <property type="molecule type" value="Genomic_DNA"/>
</dbReference>
<keyword evidence="2" id="KW-0328">Glycosyltransferase</keyword>
<feature type="region of interest" description="Disordered" evidence="16">
    <location>
        <begin position="387"/>
        <end position="409"/>
    </location>
</feature>
<dbReference type="GO" id="GO:0005886">
    <property type="term" value="C:plasma membrane"/>
    <property type="evidence" value="ECO:0007669"/>
    <property type="project" value="TreeGrafter"/>
</dbReference>
<evidence type="ECO:0000256" key="8">
    <source>
        <dbReference type="ARBA" id="ARBA00023136"/>
    </source>
</evidence>
<feature type="transmembrane region" description="Helical" evidence="17">
    <location>
        <begin position="47"/>
        <end position="68"/>
    </location>
</feature>
<evidence type="ECO:0000256" key="17">
    <source>
        <dbReference type="SAM" id="Phobius"/>
    </source>
</evidence>
<keyword evidence="4 17" id="KW-0812">Transmembrane</keyword>
<evidence type="ECO:0000256" key="5">
    <source>
        <dbReference type="ARBA" id="ARBA00022960"/>
    </source>
</evidence>
<feature type="transmembrane region" description="Helical" evidence="17">
    <location>
        <begin position="15"/>
        <end position="35"/>
    </location>
</feature>
<gene>
    <name evidence="18" type="ORF">HMPREF9449_01736</name>
</gene>
<feature type="transmembrane region" description="Helical" evidence="17">
    <location>
        <begin position="190"/>
        <end position="212"/>
    </location>
</feature>
<evidence type="ECO:0000256" key="13">
    <source>
        <dbReference type="ARBA" id="ARBA00041418"/>
    </source>
</evidence>
<feature type="transmembrane region" description="Helical" evidence="17">
    <location>
        <begin position="351"/>
        <end position="373"/>
    </location>
</feature>
<dbReference type="GO" id="GO:0015648">
    <property type="term" value="F:lipid-linked peptidoglycan transporter activity"/>
    <property type="evidence" value="ECO:0007669"/>
    <property type="project" value="TreeGrafter"/>
</dbReference>
<comment type="caution">
    <text evidence="18">The sequence shown here is derived from an EMBL/GenBank/DDBJ whole genome shotgun (WGS) entry which is preliminary data.</text>
</comment>